<reference evidence="7 8" key="1">
    <citation type="submission" date="2014-06" db="EMBL/GenBank/DDBJ databases">
        <authorList>
            <person name="Swart Estienne"/>
        </authorList>
    </citation>
    <scope>NUCLEOTIDE SEQUENCE [LARGE SCALE GENOMIC DNA]</scope>
    <source>
        <strain evidence="7 8">130c</strain>
    </source>
</reference>
<accession>A0A078A0H6</accession>
<protein>
    <submittedName>
        <fullName evidence="7">Histidine kinase</fullName>
    </submittedName>
</protein>
<dbReference type="SUPFAM" id="SSF52172">
    <property type="entry name" value="CheY-like"/>
    <property type="match status" value="2"/>
</dbReference>
<dbReference type="PANTHER" id="PTHR45339">
    <property type="entry name" value="HYBRID SIGNAL TRANSDUCTION HISTIDINE KINASE J"/>
    <property type="match status" value="1"/>
</dbReference>
<feature type="compositionally biased region" description="Polar residues" evidence="4">
    <location>
        <begin position="1058"/>
        <end position="1073"/>
    </location>
</feature>
<dbReference type="PRINTS" id="PR00344">
    <property type="entry name" value="BCTRLSENSOR"/>
</dbReference>
<dbReference type="SMART" id="SM00388">
    <property type="entry name" value="HisKA"/>
    <property type="match status" value="1"/>
</dbReference>
<proteinExistence type="predicted"/>
<dbReference type="CDD" id="cd00082">
    <property type="entry name" value="HisKA"/>
    <property type="match status" value="1"/>
</dbReference>
<feature type="compositionally biased region" description="Polar residues" evidence="4">
    <location>
        <begin position="1040"/>
        <end position="1051"/>
    </location>
</feature>
<dbReference type="PROSITE" id="PS50110">
    <property type="entry name" value="RESPONSE_REGULATORY"/>
    <property type="match status" value="1"/>
</dbReference>
<keyword evidence="2" id="KW-0902">Two-component regulatory system</keyword>
<gene>
    <name evidence="7" type="primary">Contig15705.g16729</name>
    <name evidence="7" type="ORF">STYLEM_4334</name>
</gene>
<dbReference type="OrthoDB" id="60033at2759"/>
<evidence type="ECO:0000256" key="2">
    <source>
        <dbReference type="ARBA" id="ARBA00023012"/>
    </source>
</evidence>
<evidence type="ECO:0000313" key="8">
    <source>
        <dbReference type="Proteomes" id="UP000039865"/>
    </source>
</evidence>
<dbReference type="InterPro" id="IPR036890">
    <property type="entry name" value="HATPase_C_sf"/>
</dbReference>
<dbReference type="Gene3D" id="1.10.287.130">
    <property type="match status" value="1"/>
</dbReference>
<keyword evidence="1 3" id="KW-0597">Phosphoprotein</keyword>
<evidence type="ECO:0000259" key="6">
    <source>
        <dbReference type="PROSITE" id="PS50110"/>
    </source>
</evidence>
<feature type="domain" description="Histidine kinase" evidence="5">
    <location>
        <begin position="34"/>
        <end position="167"/>
    </location>
</feature>
<dbReference type="SUPFAM" id="SSF47384">
    <property type="entry name" value="Homodimeric domain of signal transducing histidine kinase"/>
    <property type="match status" value="1"/>
</dbReference>
<evidence type="ECO:0000256" key="1">
    <source>
        <dbReference type="ARBA" id="ARBA00022553"/>
    </source>
</evidence>
<dbReference type="EMBL" id="CCKQ01004195">
    <property type="protein sequence ID" value="CDW75347.1"/>
    <property type="molecule type" value="Genomic_DNA"/>
</dbReference>
<dbReference type="SMART" id="SM00387">
    <property type="entry name" value="HATPase_c"/>
    <property type="match status" value="1"/>
</dbReference>
<dbReference type="PANTHER" id="PTHR45339:SF1">
    <property type="entry name" value="HYBRID SIGNAL TRANSDUCTION HISTIDINE KINASE J"/>
    <property type="match status" value="1"/>
</dbReference>
<dbReference type="InterPro" id="IPR036097">
    <property type="entry name" value="HisK_dim/P_sf"/>
</dbReference>
<name>A0A078A0H6_STYLE</name>
<dbReference type="Pfam" id="PF00072">
    <property type="entry name" value="Response_reg"/>
    <property type="match status" value="1"/>
</dbReference>
<evidence type="ECO:0000313" key="7">
    <source>
        <dbReference type="EMBL" id="CDW75347.1"/>
    </source>
</evidence>
<feature type="domain" description="Response regulatory" evidence="6">
    <location>
        <begin position="1116"/>
        <end position="1247"/>
    </location>
</feature>
<feature type="region of interest" description="Disordered" evidence="4">
    <location>
        <begin position="1037"/>
        <end position="1073"/>
    </location>
</feature>
<keyword evidence="7" id="KW-0418">Kinase</keyword>
<dbReference type="InterPro" id="IPR001789">
    <property type="entry name" value="Sig_transdc_resp-reg_receiver"/>
</dbReference>
<evidence type="ECO:0000256" key="4">
    <source>
        <dbReference type="SAM" id="MobiDB-lite"/>
    </source>
</evidence>
<dbReference type="CDD" id="cd17546">
    <property type="entry name" value="REC_hyHK_CKI1_RcsC-like"/>
    <property type="match status" value="1"/>
</dbReference>
<feature type="domain" description="Histidine kinase" evidence="5">
    <location>
        <begin position="698"/>
        <end position="773"/>
    </location>
</feature>
<dbReference type="InterPro" id="IPR005467">
    <property type="entry name" value="His_kinase_dom"/>
</dbReference>
<dbReference type="Gene3D" id="3.30.565.10">
    <property type="entry name" value="Histidine kinase-like ATPase, C-terminal domain"/>
    <property type="match status" value="2"/>
</dbReference>
<dbReference type="Proteomes" id="UP000039865">
    <property type="component" value="Unassembled WGS sequence"/>
</dbReference>
<dbReference type="InterPro" id="IPR003594">
    <property type="entry name" value="HATPase_dom"/>
</dbReference>
<dbReference type="PROSITE" id="PS50109">
    <property type="entry name" value="HIS_KIN"/>
    <property type="match status" value="2"/>
</dbReference>
<dbReference type="GO" id="GO:0000155">
    <property type="term" value="F:phosphorelay sensor kinase activity"/>
    <property type="evidence" value="ECO:0007669"/>
    <property type="project" value="InterPro"/>
</dbReference>
<keyword evidence="8" id="KW-1185">Reference proteome</keyword>
<dbReference type="InterPro" id="IPR004358">
    <property type="entry name" value="Sig_transdc_His_kin-like_C"/>
</dbReference>
<dbReference type="SMART" id="SM00448">
    <property type="entry name" value="REC"/>
    <property type="match status" value="1"/>
</dbReference>
<evidence type="ECO:0000256" key="3">
    <source>
        <dbReference type="PROSITE-ProRule" id="PRU00169"/>
    </source>
</evidence>
<evidence type="ECO:0000259" key="5">
    <source>
        <dbReference type="PROSITE" id="PS50109"/>
    </source>
</evidence>
<sequence length="1252" mass="145392">MALHKASRTSVKKLIKKIEHLYEVIARKELFQAAMIHELRQPLNSVIGGVELLSNSKCLSIDDKKNVQIAQYSANILMNLIGNILDIAKFEANKVELDLQYTLIKQTFKSIIELVEFKSNEKKLQLQYYFAPEVPDYVYLDNPRFTQIILNLISNAVKFTQKGFVRVIVNFIPELNNEDQNNKNLVKRNSAPENFHEFKNELLNITSHESENSSDLKYLSGAQNKKFSIKRSLMQIPNQYFQDFQSSNERSNSLNFISSQRQREQQLSNEKQLLDSFDQNQLGRGINNEEEQRIIRSVQQNMQRSQSNSKHMLQKSQSNHQAMRNCRCTDINGDPDGYDLCHAQFETFNRAKSQNLFSRRGESLLKQITLGLQKGGQENRIQLDNSVTPQIDNANEIDRERLLPSQQNDILARQNTNEQFLDDDIDENVDIRCCGLEAWGSNNPVSFFRYHKAPPLRNILIQNIQLSNQQTPSSSLNPNRQRIVDENFEEIKQIPLDQNDRENEFRINLEYEIEANCNFRLANRSRDLAQNKRQTSSIMRIEQNNDEIIKQHVSPSNQQDTIKILNNNINSQQQVQGGQQQNNFINQNQEREREEEIKIQEEFTLSGKIANMKQANTNRARPHSDINIERQPNRDIRSQVQNKSDNFHQIKIQSDPFNLCPDIVNNQSSQTMRRVPSDAPSIISDPKIISKSIKYGYLQITIQDTGIGIDDDEQKKLFNPFQQANNSIRKKFGGTGLGLWITKKLLNFMRGKINLKSIPGVGTTFQICIPVQGVSYDHNIELSPVNNNQTQLETNLLKISALILIQDEFNKEILRKFLFKLQCPHIFSSDYDEFIRKLQYVQKFNVCIVDADQFYLTQLETIKQIKQCKKEIEFRTQKTLTMLVLTNLDINQRQRNKFLQDRVIIMKKPVKQNTLKNILQEIQNRERSLLPHLIMKQQNKVKDMRLRHRKNTEYMSQKKFDSLKARDLLTPEFLFREKHNSQVLEQVSNKNFLDREISICTPNFNKKAGGTRYIESGGHDSGLLMIESREFRSHFIPENSDANLGNSQSMTPGKFTDGETTFQNNHNESLKNNEGMNYLKPLAYQFRQQNQFLFKTIKEESSSQGYIKNDTFNQRTIIIADDGDTNRIIFSQILNHIPLVSENNITIITVENGQEALDRYKIQSSSIQLILMDLHMPVMEGVESASLIREFENQNNIEPRVYILGVTGENIDMKFKRNYSYEQCGINEFLTKPLHICQLEPIINKIYGSSDI</sequence>
<keyword evidence="7" id="KW-0808">Transferase</keyword>
<dbReference type="InParanoid" id="A0A078A0H6"/>
<dbReference type="AlphaFoldDB" id="A0A078A0H6"/>
<dbReference type="InterPro" id="IPR003661">
    <property type="entry name" value="HisK_dim/P_dom"/>
</dbReference>
<dbReference type="SUPFAM" id="SSF55874">
    <property type="entry name" value="ATPase domain of HSP90 chaperone/DNA topoisomerase II/histidine kinase"/>
    <property type="match status" value="2"/>
</dbReference>
<feature type="modified residue" description="4-aspartylphosphate" evidence="3">
    <location>
        <position position="1173"/>
    </location>
</feature>
<dbReference type="Pfam" id="PF02518">
    <property type="entry name" value="HATPase_c"/>
    <property type="match status" value="1"/>
</dbReference>
<dbReference type="Gene3D" id="3.40.50.2300">
    <property type="match status" value="2"/>
</dbReference>
<dbReference type="InterPro" id="IPR011006">
    <property type="entry name" value="CheY-like_superfamily"/>
</dbReference>
<dbReference type="Pfam" id="PF00512">
    <property type="entry name" value="HisKA"/>
    <property type="match status" value="1"/>
</dbReference>
<organism evidence="7 8">
    <name type="scientific">Stylonychia lemnae</name>
    <name type="common">Ciliate</name>
    <dbReference type="NCBI Taxonomy" id="5949"/>
    <lineage>
        <taxon>Eukaryota</taxon>
        <taxon>Sar</taxon>
        <taxon>Alveolata</taxon>
        <taxon>Ciliophora</taxon>
        <taxon>Intramacronucleata</taxon>
        <taxon>Spirotrichea</taxon>
        <taxon>Stichotrichia</taxon>
        <taxon>Sporadotrichida</taxon>
        <taxon>Oxytrichidae</taxon>
        <taxon>Stylonychinae</taxon>
        <taxon>Stylonychia</taxon>
    </lineage>
</organism>